<reference evidence="1 2" key="1">
    <citation type="submission" date="2024-11" db="EMBL/GenBank/DDBJ databases">
        <title>A near-complete genome assembly of Cinchona calisaya.</title>
        <authorList>
            <person name="Lian D.C."/>
            <person name="Zhao X.W."/>
            <person name="Wei L."/>
        </authorList>
    </citation>
    <scope>NUCLEOTIDE SEQUENCE [LARGE SCALE GENOMIC DNA]</scope>
    <source>
        <tissue evidence="1">Nenye</tissue>
    </source>
</reference>
<name>A0ABD3A2J4_9GENT</name>
<evidence type="ECO:0000313" key="1">
    <source>
        <dbReference type="EMBL" id="KAL3524657.1"/>
    </source>
</evidence>
<proteinExistence type="predicted"/>
<sequence length="85" mass="9250">MAAYVSEVADAFPSHLPVEEKEAHPLDLEMGSLYAYRMAVQQGITSFKETCPLLAVKARTSGTARSLAFSYKLVSGIDPLRGDED</sequence>
<evidence type="ECO:0000313" key="2">
    <source>
        <dbReference type="Proteomes" id="UP001630127"/>
    </source>
</evidence>
<dbReference type="EMBL" id="JBJUIK010000006">
    <property type="protein sequence ID" value="KAL3524657.1"/>
    <property type="molecule type" value="Genomic_DNA"/>
</dbReference>
<accession>A0ABD3A2J4</accession>
<protein>
    <submittedName>
        <fullName evidence="1">Uncharacterized protein</fullName>
    </submittedName>
</protein>
<keyword evidence="2" id="KW-1185">Reference proteome</keyword>
<gene>
    <name evidence="1" type="ORF">ACH5RR_013029</name>
</gene>
<dbReference type="AlphaFoldDB" id="A0ABD3A2J4"/>
<organism evidence="1 2">
    <name type="scientific">Cinchona calisaya</name>
    <dbReference type="NCBI Taxonomy" id="153742"/>
    <lineage>
        <taxon>Eukaryota</taxon>
        <taxon>Viridiplantae</taxon>
        <taxon>Streptophyta</taxon>
        <taxon>Embryophyta</taxon>
        <taxon>Tracheophyta</taxon>
        <taxon>Spermatophyta</taxon>
        <taxon>Magnoliopsida</taxon>
        <taxon>eudicotyledons</taxon>
        <taxon>Gunneridae</taxon>
        <taxon>Pentapetalae</taxon>
        <taxon>asterids</taxon>
        <taxon>lamiids</taxon>
        <taxon>Gentianales</taxon>
        <taxon>Rubiaceae</taxon>
        <taxon>Cinchonoideae</taxon>
        <taxon>Cinchoneae</taxon>
        <taxon>Cinchona</taxon>
    </lineage>
</organism>
<dbReference type="Proteomes" id="UP001630127">
    <property type="component" value="Unassembled WGS sequence"/>
</dbReference>
<comment type="caution">
    <text evidence="1">The sequence shown here is derived from an EMBL/GenBank/DDBJ whole genome shotgun (WGS) entry which is preliminary data.</text>
</comment>